<dbReference type="EMBL" id="CAAE01013639">
    <property type="protein sequence ID" value="CAF95072.1"/>
    <property type="molecule type" value="Genomic_DNA"/>
</dbReference>
<proteinExistence type="predicted"/>
<dbReference type="Pfam" id="PF12796">
    <property type="entry name" value="Ank_2"/>
    <property type="match status" value="1"/>
</dbReference>
<evidence type="ECO:0000256" key="2">
    <source>
        <dbReference type="ARBA" id="ARBA00023043"/>
    </source>
</evidence>
<feature type="compositionally biased region" description="Polar residues" evidence="4">
    <location>
        <begin position="254"/>
        <end position="279"/>
    </location>
</feature>
<keyword evidence="1" id="KW-0677">Repeat</keyword>
<dbReference type="PANTHER" id="PTHR24173">
    <property type="entry name" value="ANKYRIN REPEAT CONTAINING"/>
    <property type="match status" value="1"/>
</dbReference>
<dbReference type="InterPro" id="IPR002110">
    <property type="entry name" value="Ankyrin_rpt"/>
</dbReference>
<comment type="caution">
    <text evidence="5">The sequence shown here is derived from an EMBL/GenBank/DDBJ whole genome shotgun (WGS) entry which is preliminary data.</text>
</comment>
<dbReference type="KEGG" id="tng:GSTEN00011581G001"/>
<gene>
    <name evidence="5" type="ORF">GSTENG00011581001</name>
</gene>
<dbReference type="SMART" id="SM00248">
    <property type="entry name" value="ANK"/>
    <property type="match status" value="2"/>
</dbReference>
<accession>Q4SWB0</accession>
<reference evidence="5" key="2">
    <citation type="submission" date="2004-02" db="EMBL/GenBank/DDBJ databases">
        <authorList>
            <consortium name="Genoscope"/>
            <consortium name="Whitehead Institute Centre for Genome Research"/>
        </authorList>
    </citation>
    <scope>NUCLEOTIDE SEQUENCE</scope>
</reference>
<dbReference type="PROSITE" id="PS50297">
    <property type="entry name" value="ANK_REP_REGION"/>
    <property type="match status" value="1"/>
</dbReference>
<dbReference type="OrthoDB" id="10057496at2759"/>
<dbReference type="PROSITE" id="PS50088">
    <property type="entry name" value="ANK_REPEAT"/>
    <property type="match status" value="1"/>
</dbReference>
<dbReference type="SUPFAM" id="SSF48403">
    <property type="entry name" value="Ankyrin repeat"/>
    <property type="match status" value="1"/>
</dbReference>
<feature type="repeat" description="ANK" evidence="3">
    <location>
        <begin position="68"/>
        <end position="100"/>
    </location>
</feature>
<keyword evidence="2 3" id="KW-0040">ANK repeat</keyword>
<name>Q4SWB0_TETNG</name>
<sequence>QIGLLVACYQGYVDVVIALSQCPHLDVNWQDSEGNTALITAAQAGHITITNYLLNYYLGLDIERRNCHGFTALMKAAMQGRVECVRSLMMAGAALNARDCGRNFTAREWALFTGRYETVWVMTRLMERPSPSQYRDNYSLEWPPLAPLVAKAQEPRGCLKRLSDTVRQVFNIANVTNPEDEGVIDHMVSVTTAMRSPFIAVACHTVTDRSVLLSHRKKSQRSCQCFLSLWCFRCSLTAPLVWVKGVTQSLRSSANSAPKSSALSTPTGWTVTSNSSRTPGSRWCPRTQETAAPAFRHRACYLETEAPVWVRRLTATPWSFGGPACCRCTWC</sequence>
<organism evidence="5">
    <name type="scientific">Tetraodon nigroviridis</name>
    <name type="common">Spotted green pufferfish</name>
    <name type="synonym">Chelonodon nigroviridis</name>
    <dbReference type="NCBI Taxonomy" id="99883"/>
    <lineage>
        <taxon>Eukaryota</taxon>
        <taxon>Metazoa</taxon>
        <taxon>Chordata</taxon>
        <taxon>Craniata</taxon>
        <taxon>Vertebrata</taxon>
        <taxon>Euteleostomi</taxon>
        <taxon>Actinopterygii</taxon>
        <taxon>Neopterygii</taxon>
        <taxon>Teleostei</taxon>
        <taxon>Neoteleostei</taxon>
        <taxon>Acanthomorphata</taxon>
        <taxon>Eupercaria</taxon>
        <taxon>Tetraodontiformes</taxon>
        <taxon>Tetradontoidea</taxon>
        <taxon>Tetraodontidae</taxon>
        <taxon>Tetraodon</taxon>
    </lineage>
</organism>
<dbReference type="Gene3D" id="1.25.40.20">
    <property type="entry name" value="Ankyrin repeat-containing domain"/>
    <property type="match status" value="1"/>
</dbReference>
<evidence type="ECO:0000313" key="5">
    <source>
        <dbReference type="EMBL" id="CAF95072.1"/>
    </source>
</evidence>
<dbReference type="InterPro" id="IPR036770">
    <property type="entry name" value="Ankyrin_rpt-contain_sf"/>
</dbReference>
<evidence type="ECO:0000256" key="1">
    <source>
        <dbReference type="ARBA" id="ARBA00022737"/>
    </source>
</evidence>
<feature type="non-terminal residue" evidence="5">
    <location>
        <position position="1"/>
    </location>
</feature>
<protein>
    <submittedName>
        <fullName evidence="5">(spotted green pufferfish) hypothetical protein</fullName>
    </submittedName>
</protein>
<feature type="region of interest" description="Disordered" evidence="4">
    <location>
        <begin position="254"/>
        <end position="285"/>
    </location>
</feature>
<evidence type="ECO:0000256" key="4">
    <source>
        <dbReference type="SAM" id="MobiDB-lite"/>
    </source>
</evidence>
<reference evidence="5" key="1">
    <citation type="journal article" date="2004" name="Nature">
        <title>Genome duplication in the teleost fish Tetraodon nigroviridis reveals the early vertebrate proto-karyotype.</title>
        <authorList>
            <person name="Jaillon O."/>
            <person name="Aury J.-M."/>
            <person name="Brunet F."/>
            <person name="Petit J.-L."/>
            <person name="Stange-Thomann N."/>
            <person name="Mauceli E."/>
            <person name="Bouneau L."/>
            <person name="Fischer C."/>
            <person name="Ozouf-Costaz C."/>
            <person name="Bernot A."/>
            <person name="Nicaud S."/>
            <person name="Jaffe D."/>
            <person name="Fisher S."/>
            <person name="Lutfalla G."/>
            <person name="Dossat C."/>
            <person name="Segurens B."/>
            <person name="Dasilva C."/>
            <person name="Salanoubat M."/>
            <person name="Levy M."/>
            <person name="Boudet N."/>
            <person name="Castellano S."/>
            <person name="Anthouard V."/>
            <person name="Jubin C."/>
            <person name="Castelli V."/>
            <person name="Katinka M."/>
            <person name="Vacherie B."/>
            <person name="Biemont C."/>
            <person name="Skalli Z."/>
            <person name="Cattolico L."/>
            <person name="Poulain J."/>
            <person name="De Berardinis V."/>
            <person name="Cruaud C."/>
            <person name="Duprat S."/>
            <person name="Brottier P."/>
            <person name="Coutanceau J.-P."/>
            <person name="Gouzy J."/>
            <person name="Parra G."/>
            <person name="Lardier G."/>
            <person name="Chapple C."/>
            <person name="McKernan K.J."/>
            <person name="McEwan P."/>
            <person name="Bosak S."/>
            <person name="Kellis M."/>
            <person name="Volff J.-N."/>
            <person name="Guigo R."/>
            <person name="Zody M.C."/>
            <person name="Mesirov J."/>
            <person name="Lindblad-Toh K."/>
            <person name="Birren B."/>
            <person name="Nusbaum C."/>
            <person name="Kahn D."/>
            <person name="Robinson-Rechavi M."/>
            <person name="Laudet V."/>
            <person name="Schachter V."/>
            <person name="Quetier F."/>
            <person name="Saurin W."/>
            <person name="Scarpelli C."/>
            <person name="Wincker P."/>
            <person name="Lander E.S."/>
            <person name="Weissenbach J."/>
            <person name="Roest Crollius H."/>
        </authorList>
    </citation>
    <scope>NUCLEOTIDE SEQUENCE [LARGE SCALE GENOMIC DNA]</scope>
</reference>
<dbReference type="AlphaFoldDB" id="Q4SWB0"/>
<evidence type="ECO:0000256" key="3">
    <source>
        <dbReference type="PROSITE-ProRule" id="PRU00023"/>
    </source>
</evidence>
<dbReference type="PANTHER" id="PTHR24173:SF1">
    <property type="entry name" value="ANKYRIN REPEAT DOMAIN-CONTAINING PROTEIN 33B"/>
    <property type="match status" value="1"/>
</dbReference>